<proteinExistence type="predicted"/>
<protein>
    <submittedName>
        <fullName evidence="1">Uncharacterized protein</fullName>
    </submittedName>
</protein>
<dbReference type="EMBL" id="JBHSHL010000003">
    <property type="protein sequence ID" value="MFC4803577.1"/>
    <property type="molecule type" value="Genomic_DNA"/>
</dbReference>
<sequence>MSQNIVGPTFPPLGDGTGEIFGIIIKVVKKLVDLFKKPSKEAGKTDSINNNSSLENIDRITQIFSDFKDQVRLKACEVESAATDEVNYYVDELHDILNDNADKVDKYGIRIKRIEKQINKISSRIKGTIDNELSRKVSLDNPECKEIVKMIPGSKKEVAMNTFLSSSVKEALKKCCSNIHENLDEIYEDVESEIIGAVESIQKENDHLKASLSAIDEDNYEVTARKQMIDAYFSIDACDIVLETL</sequence>
<comment type="caution">
    <text evidence="1">The sequence shown here is derived from an EMBL/GenBank/DDBJ whole genome shotgun (WGS) entry which is preliminary data.</text>
</comment>
<keyword evidence="2" id="KW-1185">Reference proteome</keyword>
<dbReference type="Proteomes" id="UP001595916">
    <property type="component" value="Unassembled WGS sequence"/>
</dbReference>
<accession>A0ABV9QGZ9</accession>
<organism evidence="1 2">
    <name type="scientific">Filifactor villosus</name>
    <dbReference type="NCBI Taxonomy" id="29374"/>
    <lineage>
        <taxon>Bacteria</taxon>
        <taxon>Bacillati</taxon>
        <taxon>Bacillota</taxon>
        <taxon>Clostridia</taxon>
        <taxon>Peptostreptococcales</taxon>
        <taxon>Filifactoraceae</taxon>
        <taxon>Filifactor</taxon>
    </lineage>
</organism>
<name>A0ABV9QGZ9_9FIRM</name>
<reference evidence="2" key="1">
    <citation type="journal article" date="2019" name="Int. J. Syst. Evol. Microbiol.">
        <title>The Global Catalogue of Microorganisms (GCM) 10K type strain sequencing project: providing services to taxonomists for standard genome sequencing and annotation.</title>
        <authorList>
            <consortium name="The Broad Institute Genomics Platform"/>
            <consortium name="The Broad Institute Genome Sequencing Center for Infectious Disease"/>
            <person name="Wu L."/>
            <person name="Ma J."/>
        </authorList>
    </citation>
    <scope>NUCLEOTIDE SEQUENCE [LARGE SCALE GENOMIC DNA]</scope>
    <source>
        <strain evidence="2">CCUG 46385</strain>
    </source>
</reference>
<gene>
    <name evidence="1" type="ORF">ACFO4R_00630</name>
</gene>
<evidence type="ECO:0000313" key="2">
    <source>
        <dbReference type="Proteomes" id="UP001595916"/>
    </source>
</evidence>
<dbReference type="RefSeq" id="WP_379787018.1">
    <property type="nucleotide sequence ID" value="NZ_JBHSHL010000003.1"/>
</dbReference>
<evidence type="ECO:0000313" key="1">
    <source>
        <dbReference type="EMBL" id="MFC4803577.1"/>
    </source>
</evidence>